<gene>
    <name evidence="1" type="ORF">EA58_14230</name>
</gene>
<evidence type="ECO:0000313" key="2">
    <source>
        <dbReference type="Proteomes" id="UP000027192"/>
    </source>
</evidence>
<name>A0A066RU46_9GAMM</name>
<dbReference type="OrthoDB" id="10006660at2"/>
<protein>
    <submittedName>
        <fullName evidence="1">Uncharacterized protein</fullName>
    </submittedName>
</protein>
<organism evidence="1 2">
    <name type="scientific">Photobacterium galatheae</name>
    <dbReference type="NCBI Taxonomy" id="1654360"/>
    <lineage>
        <taxon>Bacteria</taxon>
        <taxon>Pseudomonadati</taxon>
        <taxon>Pseudomonadota</taxon>
        <taxon>Gammaproteobacteria</taxon>
        <taxon>Vibrionales</taxon>
        <taxon>Vibrionaceae</taxon>
        <taxon>Photobacterium</taxon>
    </lineage>
</organism>
<dbReference type="Proteomes" id="UP000027192">
    <property type="component" value="Unassembled WGS sequence"/>
</dbReference>
<evidence type="ECO:0000313" key="1">
    <source>
        <dbReference type="EMBL" id="KDM90913.1"/>
    </source>
</evidence>
<proteinExistence type="predicted"/>
<sequence>MNHFNHIYNDEIIAGLDPVRDKQIIFRLSDLDWHYEIKPLFYYKNKDEMTLSGSKQLLISRSGETTEVAVRGKDFNIIPIDKLYDVFLTLRDPLKLELYALGHTREGKFIYVVARMNRNASSIASDLGFHYCIIIYTVNDGNGKTKFAPVWIKDDQVQYQVSAISGKDQRGKPTYLSTCYELSHHYEFDSLEAAISVKNSIEDHAGDFESKMSEFSEIGISADHVSEFHHRMYRRFEIGNEKTKRGYEKVTSELLNHHDKFNPTLPFRYQHTLCALYLSFVSYIDREKKRKLGKDGRITSINFTHDNVTKRAAFEEISKLASEILSKKHA</sequence>
<accession>A0A066RU46</accession>
<keyword evidence="2" id="KW-1185">Reference proteome</keyword>
<dbReference type="EMBL" id="JMIB01000027">
    <property type="protein sequence ID" value="KDM90913.1"/>
    <property type="molecule type" value="Genomic_DNA"/>
</dbReference>
<reference evidence="1 2" key="1">
    <citation type="submission" date="2014-04" db="EMBL/GenBank/DDBJ databases">
        <title>Draft genome sequence of Photobacterium halotolerans S2753: a solonamide, ngercheumicin and holomycin producer.</title>
        <authorList>
            <person name="Machado H.R."/>
            <person name="Gram L."/>
        </authorList>
    </citation>
    <scope>NUCLEOTIDE SEQUENCE [LARGE SCALE GENOMIC DNA]</scope>
    <source>
        <strain evidence="1 2">S2753</strain>
    </source>
</reference>
<comment type="caution">
    <text evidence="1">The sequence shown here is derived from an EMBL/GenBank/DDBJ whole genome shotgun (WGS) entry which is preliminary data.</text>
</comment>
<dbReference type="RefSeq" id="WP_036753827.1">
    <property type="nucleotide sequence ID" value="NZ_JAGSGC010000004.1"/>
</dbReference>
<dbReference type="AlphaFoldDB" id="A0A066RU46"/>